<dbReference type="PANTHER" id="PTHR37042:SF4">
    <property type="entry name" value="OUTER MEMBRANE PROTEIN RV1973"/>
    <property type="match status" value="1"/>
</dbReference>
<sequence>MEGDAGASQLNPTDQQQEHTEPPTEETVEAEPTAAAEVRRPSRLGRGWMAGVCAALVLVASALGVGGYLALRSHLDSEAIARDEAEALQAAKDCVTATQAPDTAAMTSAQTKIIECATGDFGAQAVLYSGILLDAYQAANVKVQVSDMRAAVEKHNDDGSMDLLVAVRVLVTNTEKSNEEQGYRLRVKMARDEDGLYKVARLDQVTS</sequence>
<evidence type="ECO:0000256" key="4">
    <source>
        <dbReference type="SAM" id="Phobius"/>
    </source>
</evidence>
<dbReference type="EMBL" id="JAHBOM010000025">
    <property type="protein sequence ID" value="MBU8826363.1"/>
    <property type="molecule type" value="Genomic_DNA"/>
</dbReference>
<evidence type="ECO:0000256" key="1">
    <source>
        <dbReference type="ARBA" id="ARBA00004370"/>
    </source>
</evidence>
<gene>
    <name evidence="5" type="ORF">KL859_26260</name>
</gene>
<evidence type="ECO:0000313" key="6">
    <source>
        <dbReference type="Proteomes" id="UP000696413"/>
    </source>
</evidence>
<dbReference type="PANTHER" id="PTHR37042">
    <property type="entry name" value="OUTER MEMBRANE PROTEIN RV1973"/>
    <property type="match status" value="1"/>
</dbReference>
<feature type="transmembrane region" description="Helical" evidence="4">
    <location>
        <begin position="48"/>
        <end position="71"/>
    </location>
</feature>
<comment type="subcellular location">
    <subcellularLocation>
        <location evidence="1">Membrane</location>
    </subcellularLocation>
</comment>
<evidence type="ECO:0000256" key="2">
    <source>
        <dbReference type="ARBA" id="ARBA00023136"/>
    </source>
</evidence>
<evidence type="ECO:0008006" key="7">
    <source>
        <dbReference type="Google" id="ProtNLM"/>
    </source>
</evidence>
<keyword evidence="6" id="KW-1185">Reference proteome</keyword>
<comment type="caution">
    <text evidence="5">The sequence shown here is derived from an EMBL/GenBank/DDBJ whole genome shotgun (WGS) entry which is preliminary data.</text>
</comment>
<accession>A0ABS6HUK6</accession>
<protein>
    <recommendedName>
        <fullName evidence="7">Mce associated membrane protein</fullName>
    </recommendedName>
</protein>
<keyword evidence="4" id="KW-0812">Transmembrane</keyword>
<reference evidence="5 6" key="1">
    <citation type="submission" date="2021-05" db="EMBL/GenBank/DDBJ databases">
        <title>Draft Genome Sequences of Clinical Respiratory Isolates of Mycobacterium goodii Recovered in Ireland.</title>
        <authorList>
            <person name="Flanagan P.R."/>
            <person name="Mok S."/>
            <person name="Roycroft E."/>
            <person name="Rogers T.R."/>
            <person name="Fitzgibbon M."/>
        </authorList>
    </citation>
    <scope>NUCLEOTIDE SEQUENCE [LARGE SCALE GENOMIC DNA]</scope>
    <source>
        <strain evidence="5 6">14IE55</strain>
    </source>
</reference>
<proteinExistence type="predicted"/>
<evidence type="ECO:0000256" key="3">
    <source>
        <dbReference type="SAM" id="MobiDB-lite"/>
    </source>
</evidence>
<name>A0ABS6HUK6_MYCGD</name>
<organism evidence="5 6">
    <name type="scientific">Mycolicibacterium goodii</name>
    <name type="common">Mycobacterium goodii</name>
    <dbReference type="NCBI Taxonomy" id="134601"/>
    <lineage>
        <taxon>Bacteria</taxon>
        <taxon>Bacillati</taxon>
        <taxon>Actinomycetota</taxon>
        <taxon>Actinomycetes</taxon>
        <taxon>Mycobacteriales</taxon>
        <taxon>Mycobacteriaceae</taxon>
        <taxon>Mycolicibacterium</taxon>
    </lineage>
</organism>
<dbReference type="Proteomes" id="UP000696413">
    <property type="component" value="Unassembled WGS sequence"/>
</dbReference>
<dbReference type="RefSeq" id="WP_073679791.1">
    <property type="nucleotide sequence ID" value="NZ_CP092364.2"/>
</dbReference>
<keyword evidence="2 4" id="KW-0472">Membrane</keyword>
<evidence type="ECO:0000313" key="5">
    <source>
        <dbReference type="EMBL" id="MBU8826363.1"/>
    </source>
</evidence>
<keyword evidence="4" id="KW-1133">Transmembrane helix</keyword>
<feature type="region of interest" description="Disordered" evidence="3">
    <location>
        <begin position="1"/>
        <end position="39"/>
    </location>
</feature>